<sequence length="87" mass="9974">MCFACLPQVHSSTSMATVMKNRRLLEDKLFAVMNSHEISLNYAPPEHGGDRRRTSQQCPSFALSHDMKGMYFHDNGHLLLNIFLKHL</sequence>
<dbReference type="EMBL" id="CAXAMN010021827">
    <property type="protein sequence ID" value="CAK9063846.1"/>
    <property type="molecule type" value="Genomic_DNA"/>
</dbReference>
<keyword evidence="2" id="KW-1185">Reference proteome</keyword>
<comment type="caution">
    <text evidence="1">The sequence shown here is derived from an EMBL/GenBank/DDBJ whole genome shotgun (WGS) entry which is preliminary data.</text>
</comment>
<evidence type="ECO:0000313" key="2">
    <source>
        <dbReference type="Proteomes" id="UP001642484"/>
    </source>
</evidence>
<reference evidence="1 2" key="1">
    <citation type="submission" date="2024-02" db="EMBL/GenBank/DDBJ databases">
        <authorList>
            <person name="Chen Y."/>
            <person name="Shah S."/>
            <person name="Dougan E. K."/>
            <person name="Thang M."/>
            <person name="Chan C."/>
        </authorList>
    </citation>
    <scope>NUCLEOTIDE SEQUENCE [LARGE SCALE GENOMIC DNA]</scope>
</reference>
<protein>
    <submittedName>
        <fullName evidence="1">Uncharacterized protein</fullName>
    </submittedName>
</protein>
<gene>
    <name evidence="1" type="ORF">CCMP2556_LOCUS31356</name>
</gene>
<organism evidence="1 2">
    <name type="scientific">Durusdinium trenchii</name>
    <dbReference type="NCBI Taxonomy" id="1381693"/>
    <lineage>
        <taxon>Eukaryota</taxon>
        <taxon>Sar</taxon>
        <taxon>Alveolata</taxon>
        <taxon>Dinophyceae</taxon>
        <taxon>Suessiales</taxon>
        <taxon>Symbiodiniaceae</taxon>
        <taxon>Durusdinium</taxon>
    </lineage>
</organism>
<evidence type="ECO:0000313" key="1">
    <source>
        <dbReference type="EMBL" id="CAK9063846.1"/>
    </source>
</evidence>
<proteinExistence type="predicted"/>
<accession>A0ABP0NK53</accession>
<name>A0ABP0NK53_9DINO</name>
<dbReference type="Proteomes" id="UP001642484">
    <property type="component" value="Unassembled WGS sequence"/>
</dbReference>